<proteinExistence type="predicted"/>
<keyword evidence="5" id="KW-1185">Reference proteome</keyword>
<evidence type="ECO:0000259" key="3">
    <source>
        <dbReference type="PROSITE" id="PS50853"/>
    </source>
</evidence>
<evidence type="ECO:0000259" key="2">
    <source>
        <dbReference type="PROSITE" id="PS50835"/>
    </source>
</evidence>
<dbReference type="CDD" id="cd00063">
    <property type="entry name" value="FN3"/>
    <property type="match status" value="3"/>
</dbReference>
<dbReference type="AlphaFoldDB" id="A0A3P7L5Y2"/>
<dbReference type="SUPFAM" id="SSF48726">
    <property type="entry name" value="Immunoglobulin"/>
    <property type="match status" value="1"/>
</dbReference>
<evidence type="ECO:0000313" key="5">
    <source>
        <dbReference type="Proteomes" id="UP000270094"/>
    </source>
</evidence>
<gene>
    <name evidence="4" type="ORF">SVUK_LOCUS13113</name>
</gene>
<evidence type="ECO:0008006" key="6">
    <source>
        <dbReference type="Google" id="ProtNLM"/>
    </source>
</evidence>
<dbReference type="InterPro" id="IPR013098">
    <property type="entry name" value="Ig_I-set"/>
</dbReference>
<feature type="domain" description="Fibronectin type-III" evidence="3">
    <location>
        <begin position="67"/>
        <end position="163"/>
    </location>
</feature>
<evidence type="ECO:0000256" key="1">
    <source>
        <dbReference type="ARBA" id="ARBA00023319"/>
    </source>
</evidence>
<dbReference type="Gene3D" id="2.60.40.10">
    <property type="entry name" value="Immunoglobulins"/>
    <property type="match status" value="4"/>
</dbReference>
<keyword evidence="1" id="KW-0393">Immunoglobulin domain</keyword>
<organism evidence="4 5">
    <name type="scientific">Strongylus vulgaris</name>
    <name type="common">Blood worm</name>
    <dbReference type="NCBI Taxonomy" id="40348"/>
    <lineage>
        <taxon>Eukaryota</taxon>
        <taxon>Metazoa</taxon>
        <taxon>Ecdysozoa</taxon>
        <taxon>Nematoda</taxon>
        <taxon>Chromadorea</taxon>
        <taxon>Rhabditida</taxon>
        <taxon>Rhabditina</taxon>
        <taxon>Rhabditomorpha</taxon>
        <taxon>Strongyloidea</taxon>
        <taxon>Strongylidae</taxon>
        <taxon>Strongylus</taxon>
    </lineage>
</organism>
<dbReference type="PANTHER" id="PTHR14340:SF9">
    <property type="entry name" value="FIBRONECTIN TYPE-III DOMAIN-CONTAINING PROTEIN"/>
    <property type="match status" value="1"/>
</dbReference>
<name>A0A3P7L5Y2_STRVU</name>
<dbReference type="InterPro" id="IPR036179">
    <property type="entry name" value="Ig-like_dom_sf"/>
</dbReference>
<dbReference type="PROSITE" id="PS50853">
    <property type="entry name" value="FN3"/>
    <property type="match status" value="2"/>
</dbReference>
<dbReference type="PANTHER" id="PTHR14340">
    <property type="entry name" value="MICROFIBRIL-ASSOCIATED GLYCOPROTEIN 3"/>
    <property type="match status" value="1"/>
</dbReference>
<accession>A0A3P7L5Y2</accession>
<dbReference type="EMBL" id="UYYB01101035">
    <property type="protein sequence ID" value="VDM78115.1"/>
    <property type="molecule type" value="Genomic_DNA"/>
</dbReference>
<sequence length="473" mass="52063">MKMGVIIKWNYRNIIGITKPINVVMCLSHNYDIRPATLYRLRATVLINQAESSPSKLVLVNTREAAAKSPVIQSVKVLANGSAIVQFIPADDVDVKTNYTVEYRDVSSFDPSWTSLEFESDSSSEVLLSGLLPNRTYETRLFVNGNIVHGICSRTVLFSTNQTAQLPEVSLIPQEEIVLDPDVSQPLEVKCSVISSPPSNIRWLVDGNPLPVDHSFYTVTNTAEDDNKITSTIHIKSRTRNDDLTCIAANPAGQVSKTIAVRIRGPGSPPSAVALQSERGGYTVTWQPPSHPNGNITKYVVYHSFNKEYPLADWQKLVLDGTENSVRTRNDDLTCIAANPAGQVSKTIAVRIRGPGSPPSAVALQSERGGYTVTWQPPSHPNGNITKYVVYHSFNKEYPLADWQKLVLDGTENSVRVLSEAEDAFYVRVQAAADSGPGVISDIVAVEKDSKLRALLHFAVDNLIRLKHFWGKV</sequence>
<feature type="domain" description="Ig-like" evidence="2">
    <location>
        <begin position="167"/>
        <end position="260"/>
    </location>
</feature>
<protein>
    <recommendedName>
        <fullName evidence="6">Fibronectin type-III domain-containing protein</fullName>
    </recommendedName>
</protein>
<dbReference type="InterPro" id="IPR007110">
    <property type="entry name" value="Ig-like_dom"/>
</dbReference>
<dbReference type="InterPro" id="IPR013783">
    <property type="entry name" value="Ig-like_fold"/>
</dbReference>
<dbReference type="SMART" id="SM00060">
    <property type="entry name" value="FN3"/>
    <property type="match status" value="3"/>
</dbReference>
<dbReference type="Proteomes" id="UP000270094">
    <property type="component" value="Unassembled WGS sequence"/>
</dbReference>
<evidence type="ECO:0000313" key="4">
    <source>
        <dbReference type="EMBL" id="VDM78115.1"/>
    </source>
</evidence>
<feature type="domain" description="Fibronectin type-III" evidence="3">
    <location>
        <begin position="355"/>
        <end position="451"/>
    </location>
</feature>
<dbReference type="InterPro" id="IPR036116">
    <property type="entry name" value="FN3_sf"/>
</dbReference>
<dbReference type="Pfam" id="PF07679">
    <property type="entry name" value="I-set"/>
    <property type="match status" value="1"/>
</dbReference>
<reference evidence="4 5" key="1">
    <citation type="submission" date="2018-11" db="EMBL/GenBank/DDBJ databases">
        <authorList>
            <consortium name="Pathogen Informatics"/>
        </authorList>
    </citation>
    <scope>NUCLEOTIDE SEQUENCE [LARGE SCALE GENOMIC DNA]</scope>
</reference>
<dbReference type="PROSITE" id="PS50835">
    <property type="entry name" value="IG_LIKE"/>
    <property type="match status" value="1"/>
</dbReference>
<dbReference type="InterPro" id="IPR003961">
    <property type="entry name" value="FN3_dom"/>
</dbReference>
<dbReference type="OrthoDB" id="10253954at2759"/>
<dbReference type="SUPFAM" id="SSF49265">
    <property type="entry name" value="Fibronectin type III"/>
    <property type="match status" value="2"/>
</dbReference>